<comment type="caution">
    <text evidence="2">The sequence shown here is derived from an EMBL/GenBank/DDBJ whole genome shotgun (WGS) entry which is preliminary data.</text>
</comment>
<evidence type="ECO:0000313" key="3">
    <source>
        <dbReference type="Proteomes" id="UP001238496"/>
    </source>
</evidence>
<keyword evidence="1" id="KW-1133">Transmembrane helix</keyword>
<keyword evidence="1" id="KW-0472">Membrane</keyword>
<proteinExistence type="predicted"/>
<feature type="transmembrane region" description="Helical" evidence="1">
    <location>
        <begin position="35"/>
        <end position="56"/>
    </location>
</feature>
<dbReference type="RefSeq" id="WP_307375586.1">
    <property type="nucleotide sequence ID" value="NZ_JAUSUW010000012.1"/>
</dbReference>
<evidence type="ECO:0000256" key="1">
    <source>
        <dbReference type="SAM" id="Phobius"/>
    </source>
</evidence>
<gene>
    <name evidence="2" type="ORF">J2045_003759</name>
</gene>
<evidence type="ECO:0000313" key="2">
    <source>
        <dbReference type="EMBL" id="MDQ0422709.1"/>
    </source>
</evidence>
<keyword evidence="3" id="KW-1185">Reference proteome</keyword>
<organism evidence="2 3">
    <name type="scientific">Peteryoungia aggregata LMG 23059</name>
    <dbReference type="NCBI Taxonomy" id="1368425"/>
    <lineage>
        <taxon>Bacteria</taxon>
        <taxon>Pseudomonadati</taxon>
        <taxon>Pseudomonadota</taxon>
        <taxon>Alphaproteobacteria</taxon>
        <taxon>Hyphomicrobiales</taxon>
        <taxon>Rhizobiaceae</taxon>
        <taxon>Peteryoungia</taxon>
    </lineage>
</organism>
<name>A0ABU0GCN1_9HYPH</name>
<dbReference type="Proteomes" id="UP001238496">
    <property type="component" value="Unassembled WGS sequence"/>
</dbReference>
<keyword evidence="1" id="KW-0812">Transmembrane</keyword>
<reference evidence="2 3" key="1">
    <citation type="submission" date="2023-07" db="EMBL/GenBank/DDBJ databases">
        <title>Genomic Encyclopedia of Type Strains, Phase IV (KMG-IV): sequencing the most valuable type-strain genomes for metagenomic binning, comparative biology and taxonomic classification.</title>
        <authorList>
            <person name="Goeker M."/>
        </authorList>
    </citation>
    <scope>NUCLEOTIDE SEQUENCE [LARGE SCALE GENOMIC DNA]</scope>
    <source>
        <strain evidence="2 3">DSM 1111</strain>
    </source>
</reference>
<protein>
    <submittedName>
        <fullName evidence="2">ABC-type anion transport system duplicated permease subunit</fullName>
    </submittedName>
</protein>
<accession>A0ABU0GCN1</accession>
<sequence>MARFLLRILISIVAGWMIGVQAAFAFGPEGNLTPMLYIFVSVPLTYLGSFLIVPLLSNWLNRLR</sequence>
<dbReference type="EMBL" id="JAUSUW010000012">
    <property type="protein sequence ID" value="MDQ0422709.1"/>
    <property type="molecule type" value="Genomic_DNA"/>
</dbReference>